<gene>
    <name evidence="1" type="ORF">BDP55DRAFT_31077</name>
</gene>
<keyword evidence="2" id="KW-1185">Reference proteome</keyword>
<dbReference type="RefSeq" id="XP_060432500.1">
    <property type="nucleotide sequence ID" value="XM_060566680.1"/>
</dbReference>
<name>A0AAJ0ATZ8_9PEZI</name>
<evidence type="ECO:0000313" key="2">
    <source>
        <dbReference type="Proteomes" id="UP001224890"/>
    </source>
</evidence>
<dbReference type="Proteomes" id="UP001224890">
    <property type="component" value="Unassembled WGS sequence"/>
</dbReference>
<dbReference type="AlphaFoldDB" id="A0AAJ0ATZ8"/>
<accession>A0AAJ0ATZ8</accession>
<proteinExistence type="predicted"/>
<sequence length="111" mass="11316">MRRAASTLLIVPLVRRARVRKEISIGAPCPWPMSKGQRGAQPIPLTVTDTAAAVKSPISSGQAHGSGAAGINPAIQVHDPRVVSPASLVANGPIPRRAVGAGTGSVQTQLS</sequence>
<reference evidence="1" key="1">
    <citation type="submission" date="2021-06" db="EMBL/GenBank/DDBJ databases">
        <title>Comparative genomics, transcriptomics and evolutionary studies reveal genomic signatures of adaptation to plant cell wall in hemibiotrophic fungi.</title>
        <authorList>
            <consortium name="DOE Joint Genome Institute"/>
            <person name="Baroncelli R."/>
            <person name="Diaz J.F."/>
            <person name="Benocci T."/>
            <person name="Peng M."/>
            <person name="Battaglia E."/>
            <person name="Haridas S."/>
            <person name="Andreopoulos W."/>
            <person name="Labutti K."/>
            <person name="Pangilinan J."/>
            <person name="Floch G.L."/>
            <person name="Makela M.R."/>
            <person name="Henrissat B."/>
            <person name="Grigoriev I.V."/>
            <person name="Crouch J.A."/>
            <person name="De Vries R.P."/>
            <person name="Sukno S.A."/>
            <person name="Thon M.R."/>
        </authorList>
    </citation>
    <scope>NUCLEOTIDE SEQUENCE</scope>
    <source>
        <strain evidence="1">CBS 193.32</strain>
    </source>
</reference>
<protein>
    <submittedName>
        <fullName evidence="1">Uncharacterized protein</fullName>
    </submittedName>
</protein>
<organism evidence="1 2">
    <name type="scientific">Colletotrichum godetiae</name>
    <dbReference type="NCBI Taxonomy" id="1209918"/>
    <lineage>
        <taxon>Eukaryota</taxon>
        <taxon>Fungi</taxon>
        <taxon>Dikarya</taxon>
        <taxon>Ascomycota</taxon>
        <taxon>Pezizomycotina</taxon>
        <taxon>Sordariomycetes</taxon>
        <taxon>Hypocreomycetidae</taxon>
        <taxon>Glomerellales</taxon>
        <taxon>Glomerellaceae</taxon>
        <taxon>Colletotrichum</taxon>
        <taxon>Colletotrichum acutatum species complex</taxon>
    </lineage>
</organism>
<evidence type="ECO:0000313" key="1">
    <source>
        <dbReference type="EMBL" id="KAK1688805.1"/>
    </source>
</evidence>
<dbReference type="GeneID" id="85451206"/>
<comment type="caution">
    <text evidence="1">The sequence shown here is derived from an EMBL/GenBank/DDBJ whole genome shotgun (WGS) entry which is preliminary data.</text>
</comment>
<dbReference type="EMBL" id="JAHMHR010000010">
    <property type="protein sequence ID" value="KAK1688805.1"/>
    <property type="molecule type" value="Genomic_DNA"/>
</dbReference>